<dbReference type="AlphaFoldDB" id="A0A1J4JEX8"/>
<keyword evidence="3" id="KW-1185">Reference proteome</keyword>
<name>A0A1J4JEX8_9EUKA</name>
<dbReference type="VEuPathDB" id="TrichDB:TRFO_09752"/>
<proteinExistence type="predicted"/>
<reference evidence="2" key="1">
    <citation type="submission" date="2016-10" db="EMBL/GenBank/DDBJ databases">
        <authorList>
            <person name="Benchimol M."/>
            <person name="Almeida L.G."/>
            <person name="Vasconcelos A.T."/>
            <person name="Perreira-Neves A."/>
            <person name="Rosa I.A."/>
            <person name="Tasca T."/>
            <person name="Bogo M.R."/>
            <person name="de Souza W."/>
        </authorList>
    </citation>
    <scope>NUCLEOTIDE SEQUENCE [LARGE SCALE GENOMIC DNA]</scope>
    <source>
        <strain evidence="2">K</strain>
    </source>
</reference>
<keyword evidence="1" id="KW-0472">Membrane</keyword>
<dbReference type="RefSeq" id="XP_068349992.1">
    <property type="nucleotide sequence ID" value="XM_068495044.1"/>
</dbReference>
<organism evidence="2 3">
    <name type="scientific">Tritrichomonas foetus</name>
    <dbReference type="NCBI Taxonomy" id="1144522"/>
    <lineage>
        <taxon>Eukaryota</taxon>
        <taxon>Metamonada</taxon>
        <taxon>Parabasalia</taxon>
        <taxon>Tritrichomonadida</taxon>
        <taxon>Tritrichomonadidae</taxon>
        <taxon>Tritrichomonas</taxon>
    </lineage>
</organism>
<dbReference type="EMBL" id="MLAK01001149">
    <property type="protein sequence ID" value="OHS96855.1"/>
    <property type="molecule type" value="Genomic_DNA"/>
</dbReference>
<protein>
    <submittedName>
        <fullName evidence="2">Uncharacterized protein</fullName>
    </submittedName>
</protein>
<dbReference type="Proteomes" id="UP000179807">
    <property type="component" value="Unassembled WGS sequence"/>
</dbReference>
<comment type="caution">
    <text evidence="2">The sequence shown here is derived from an EMBL/GenBank/DDBJ whole genome shotgun (WGS) entry which is preliminary data.</text>
</comment>
<gene>
    <name evidence="2" type="ORF">TRFO_09752</name>
</gene>
<keyword evidence="1" id="KW-1133">Transmembrane helix</keyword>
<feature type="transmembrane region" description="Helical" evidence="1">
    <location>
        <begin position="55"/>
        <end position="76"/>
    </location>
</feature>
<feature type="transmembrane region" description="Helical" evidence="1">
    <location>
        <begin position="6"/>
        <end position="34"/>
    </location>
</feature>
<evidence type="ECO:0000256" key="1">
    <source>
        <dbReference type="SAM" id="Phobius"/>
    </source>
</evidence>
<evidence type="ECO:0000313" key="3">
    <source>
        <dbReference type="Proteomes" id="UP000179807"/>
    </source>
</evidence>
<evidence type="ECO:0000313" key="2">
    <source>
        <dbReference type="EMBL" id="OHS96855.1"/>
    </source>
</evidence>
<accession>A0A1J4JEX8</accession>
<feature type="transmembrane region" description="Helical" evidence="1">
    <location>
        <begin position="159"/>
        <end position="186"/>
    </location>
</feature>
<dbReference type="GeneID" id="94829748"/>
<sequence length="204" mass="23806">MSASRWWNGFLLVIFIISLIISQIALLVHGAIYWSSIRNLFPHVKTEPLNKLRQLPLLSLLTWIFSLFVPLIGPLVTGSMIISQTKREKCVNGMKAFVSQVMNVCLNTSPMEEDFKLFENFNSTLHQNSVYNCSQNDWSTDKWFIDWFNSRCTEIHKYFWIWIGLRIFCFGGIILVLIITLIIAFCPKSHVSRRIRNADQYHKT</sequence>
<keyword evidence="1" id="KW-0812">Transmembrane</keyword>